<protein>
    <submittedName>
        <fullName evidence="2">Uncharacterized protein</fullName>
    </submittedName>
</protein>
<dbReference type="AlphaFoldDB" id="A0A0J7K5K5"/>
<dbReference type="EMBL" id="LBMM01013482">
    <property type="protein sequence ID" value="KMQ85617.1"/>
    <property type="molecule type" value="Genomic_DNA"/>
</dbReference>
<comment type="caution">
    <text evidence="2">The sequence shown here is derived from an EMBL/GenBank/DDBJ whole genome shotgun (WGS) entry which is preliminary data.</text>
</comment>
<feature type="region of interest" description="Disordered" evidence="1">
    <location>
        <begin position="1"/>
        <end position="56"/>
    </location>
</feature>
<feature type="compositionally biased region" description="Basic and acidic residues" evidence="1">
    <location>
        <begin position="20"/>
        <end position="30"/>
    </location>
</feature>
<keyword evidence="3" id="KW-1185">Reference proteome</keyword>
<reference evidence="2 3" key="1">
    <citation type="submission" date="2015-04" db="EMBL/GenBank/DDBJ databases">
        <title>Lasius niger genome sequencing.</title>
        <authorList>
            <person name="Konorov E.A."/>
            <person name="Nikitin M.A."/>
            <person name="Kirill M.V."/>
            <person name="Chang P."/>
        </authorList>
    </citation>
    <scope>NUCLEOTIDE SEQUENCE [LARGE SCALE GENOMIC DNA]</scope>
    <source>
        <tissue evidence="2">Whole</tissue>
    </source>
</reference>
<dbReference type="Proteomes" id="UP000036403">
    <property type="component" value="Unassembled WGS sequence"/>
</dbReference>
<gene>
    <name evidence="2" type="ORF">RF55_15712</name>
</gene>
<dbReference type="PaxDb" id="67767-A0A0J7K5K5"/>
<evidence type="ECO:0000256" key="1">
    <source>
        <dbReference type="SAM" id="MobiDB-lite"/>
    </source>
</evidence>
<feature type="compositionally biased region" description="Acidic residues" evidence="1">
    <location>
        <begin position="37"/>
        <end position="56"/>
    </location>
</feature>
<evidence type="ECO:0000313" key="3">
    <source>
        <dbReference type="Proteomes" id="UP000036403"/>
    </source>
</evidence>
<evidence type="ECO:0000313" key="2">
    <source>
        <dbReference type="EMBL" id="KMQ85617.1"/>
    </source>
</evidence>
<organism evidence="2 3">
    <name type="scientific">Lasius niger</name>
    <name type="common">Black garden ant</name>
    <dbReference type="NCBI Taxonomy" id="67767"/>
    <lineage>
        <taxon>Eukaryota</taxon>
        <taxon>Metazoa</taxon>
        <taxon>Ecdysozoa</taxon>
        <taxon>Arthropoda</taxon>
        <taxon>Hexapoda</taxon>
        <taxon>Insecta</taxon>
        <taxon>Pterygota</taxon>
        <taxon>Neoptera</taxon>
        <taxon>Endopterygota</taxon>
        <taxon>Hymenoptera</taxon>
        <taxon>Apocrita</taxon>
        <taxon>Aculeata</taxon>
        <taxon>Formicoidea</taxon>
        <taxon>Formicidae</taxon>
        <taxon>Formicinae</taxon>
        <taxon>Lasius</taxon>
        <taxon>Lasius</taxon>
    </lineage>
</organism>
<name>A0A0J7K5K5_LASNI</name>
<proteinExistence type="predicted"/>
<sequence>MESENVNEDNGGINEEIENERERNEIREDIVTTDSSNNEDNDNSEETNDDESDEAQDDIAQLRQWAIQSCIEHCHLDSLLRILRRRLIPNLPITSKTFLRTTSANYEIKKFRSNDGAIIGKLDMWQVVETTIETTCLLQSVACKMVLLKTTIYENDDEENDDAEEIKTFVMPLLHM</sequence>
<accession>A0A0J7K5K5</accession>